<gene>
    <name evidence="1" type="ORF">DLJ59_22180</name>
</gene>
<name>A0A3N9WH46_9ACTN</name>
<evidence type="ECO:0000313" key="1">
    <source>
        <dbReference type="EMBL" id="RQX00222.1"/>
    </source>
</evidence>
<evidence type="ECO:0000313" key="2">
    <source>
        <dbReference type="Proteomes" id="UP000282312"/>
    </source>
</evidence>
<dbReference type="RefSeq" id="WP_124774544.1">
    <property type="nucleotide sequence ID" value="NZ_QGSZ01000249.1"/>
</dbReference>
<reference evidence="1 2" key="1">
    <citation type="submission" date="2018-05" db="EMBL/GenBank/DDBJ databases">
        <title>Micromonospora from Atacama Desert.</title>
        <authorList>
            <person name="Carro L."/>
            <person name="Goodfellow M."/>
            <person name="Klenk H.-P."/>
        </authorList>
    </citation>
    <scope>NUCLEOTIDE SEQUENCE [LARGE SCALE GENOMIC DNA]</scope>
    <source>
        <strain evidence="1 2">LB39</strain>
    </source>
</reference>
<dbReference type="EMBL" id="QGSZ01000249">
    <property type="protein sequence ID" value="RQX00222.1"/>
    <property type="molecule type" value="Genomic_DNA"/>
</dbReference>
<protein>
    <submittedName>
        <fullName evidence="1">Uncharacterized protein</fullName>
    </submittedName>
</protein>
<keyword evidence="2" id="KW-1185">Reference proteome</keyword>
<dbReference type="Proteomes" id="UP000282312">
    <property type="component" value="Unassembled WGS sequence"/>
</dbReference>
<accession>A0A3N9WH46</accession>
<sequence>MAATSAPIKVDVGTDQLISHAAHFLGKAKKDVVDAAVREYIEAHRNEINDGIRVALNQLDGSPKSAVSLLAGLSPDQLDEYGGMPAES</sequence>
<dbReference type="AlphaFoldDB" id="A0A3N9WH46"/>
<comment type="caution">
    <text evidence="1">The sequence shown here is derived from an EMBL/GenBank/DDBJ whole genome shotgun (WGS) entry which is preliminary data.</text>
</comment>
<proteinExistence type="predicted"/>
<organism evidence="1 2">
    <name type="scientific">Micromonospora inaquosa</name>
    <dbReference type="NCBI Taxonomy" id="2203716"/>
    <lineage>
        <taxon>Bacteria</taxon>
        <taxon>Bacillati</taxon>
        <taxon>Actinomycetota</taxon>
        <taxon>Actinomycetes</taxon>
        <taxon>Micromonosporales</taxon>
        <taxon>Micromonosporaceae</taxon>
        <taxon>Micromonospora</taxon>
    </lineage>
</organism>
<dbReference type="OrthoDB" id="9803128at2"/>